<name>A0A3P3XIJ9_9SPIR</name>
<comment type="subcellular location">
    <subcellularLocation>
        <location evidence="2">Cytoplasm</location>
    </subcellularLocation>
</comment>
<dbReference type="GO" id="GO:0042026">
    <property type="term" value="P:protein refolding"/>
    <property type="evidence" value="ECO:0007669"/>
    <property type="project" value="UniProtKB-ARBA"/>
</dbReference>
<evidence type="ECO:0000256" key="8">
    <source>
        <dbReference type="ARBA" id="ARBA00037071"/>
    </source>
</evidence>
<keyword evidence="7 9" id="KW-0413">Isomerase</keyword>
<evidence type="ECO:0000256" key="6">
    <source>
        <dbReference type="ARBA" id="ARBA00023186"/>
    </source>
</evidence>
<dbReference type="EC" id="5.2.1.8" evidence="10"/>
<evidence type="ECO:0000256" key="11">
    <source>
        <dbReference type="SAM" id="MobiDB-lite"/>
    </source>
</evidence>
<keyword evidence="6" id="KW-0143">Chaperone</keyword>
<dbReference type="Pfam" id="PF00254">
    <property type="entry name" value="FKBP_C"/>
    <property type="match status" value="1"/>
</dbReference>
<sequence length="176" mass="19506">MEIKKDRVVTIDYTLRDDTGRLIDSSAGSEPLVYLHGNENIIPGLEKELEGKNPGEAIECSIKPGDAYGDRDEALVFKVQKKDFGENVEVAPGMQFEAHGENGVQIVTVVKVDGEEVTLDANHPLAGETLHFDVKVVDVREATPEELEHGHVHTGHDHEEFEENEEDFEVEDSSES</sequence>
<evidence type="ECO:0000256" key="10">
    <source>
        <dbReference type="RuleBase" id="RU003915"/>
    </source>
</evidence>
<proteinExistence type="inferred from homology"/>
<dbReference type="PANTHER" id="PTHR47861:SF3">
    <property type="entry name" value="FKBP-TYPE PEPTIDYL-PROLYL CIS-TRANS ISOMERASE SLYD"/>
    <property type="match status" value="1"/>
</dbReference>
<accession>A0A3P3XIJ9</accession>
<dbReference type="GO" id="GO:0003755">
    <property type="term" value="F:peptidyl-prolyl cis-trans isomerase activity"/>
    <property type="evidence" value="ECO:0007669"/>
    <property type="project" value="UniProtKB-UniRule"/>
</dbReference>
<comment type="similarity">
    <text evidence="3 10">Belongs to the FKBP-type PPIase family.</text>
</comment>
<dbReference type="PROSITE" id="PS50059">
    <property type="entry name" value="FKBP_PPIASE"/>
    <property type="match status" value="1"/>
</dbReference>
<feature type="compositionally biased region" description="Basic and acidic residues" evidence="11">
    <location>
        <begin position="147"/>
        <end position="159"/>
    </location>
</feature>
<dbReference type="Gene3D" id="3.10.50.40">
    <property type="match status" value="1"/>
</dbReference>
<comment type="catalytic activity">
    <reaction evidence="1 9 10">
        <text>[protein]-peptidylproline (omega=180) = [protein]-peptidylproline (omega=0)</text>
        <dbReference type="Rhea" id="RHEA:16237"/>
        <dbReference type="Rhea" id="RHEA-COMP:10747"/>
        <dbReference type="Rhea" id="RHEA-COMP:10748"/>
        <dbReference type="ChEBI" id="CHEBI:83833"/>
        <dbReference type="ChEBI" id="CHEBI:83834"/>
        <dbReference type="EC" id="5.2.1.8"/>
    </reaction>
</comment>
<evidence type="ECO:0000256" key="3">
    <source>
        <dbReference type="ARBA" id="ARBA00006577"/>
    </source>
</evidence>
<protein>
    <recommendedName>
        <fullName evidence="10">Peptidyl-prolyl cis-trans isomerase</fullName>
        <ecNumber evidence="10">5.2.1.8</ecNumber>
    </recommendedName>
</protein>
<evidence type="ECO:0000256" key="1">
    <source>
        <dbReference type="ARBA" id="ARBA00000971"/>
    </source>
</evidence>
<evidence type="ECO:0000256" key="2">
    <source>
        <dbReference type="ARBA" id="ARBA00004496"/>
    </source>
</evidence>
<evidence type="ECO:0000259" key="12">
    <source>
        <dbReference type="PROSITE" id="PS50059"/>
    </source>
</evidence>
<dbReference type="PANTHER" id="PTHR47861">
    <property type="entry name" value="FKBP-TYPE PEPTIDYL-PROLYL CIS-TRANS ISOMERASE SLYD"/>
    <property type="match status" value="1"/>
</dbReference>
<feature type="compositionally biased region" description="Acidic residues" evidence="11">
    <location>
        <begin position="160"/>
        <end position="176"/>
    </location>
</feature>
<evidence type="ECO:0000313" key="13">
    <source>
        <dbReference type="EMBL" id="SLM12875.1"/>
    </source>
</evidence>
<evidence type="ECO:0000256" key="9">
    <source>
        <dbReference type="PROSITE-ProRule" id="PRU00277"/>
    </source>
</evidence>
<reference evidence="13" key="1">
    <citation type="submission" date="2017-02" db="EMBL/GenBank/DDBJ databases">
        <authorList>
            <person name="Regsiter A."/>
            <person name="William W."/>
        </authorList>
    </citation>
    <scope>NUCLEOTIDE SEQUENCE</scope>
    <source>
        <strain evidence="13">Bib</strain>
    </source>
</reference>
<dbReference type="InterPro" id="IPR046357">
    <property type="entry name" value="PPIase_dom_sf"/>
</dbReference>
<gene>
    <name evidence="13" type="primary">slyD</name>
    <name evidence="13" type="ORF">SPIROBIBN47_260089</name>
</gene>
<keyword evidence="4" id="KW-0963">Cytoplasm</keyword>
<evidence type="ECO:0000256" key="5">
    <source>
        <dbReference type="ARBA" id="ARBA00023110"/>
    </source>
</evidence>
<dbReference type="SUPFAM" id="SSF54534">
    <property type="entry name" value="FKBP-like"/>
    <property type="match status" value="1"/>
</dbReference>
<comment type="function">
    <text evidence="8">Also involved in hydrogenase metallocenter assembly, probably by participating in the nickel insertion step. This function in hydrogenase biosynthesis requires chaperone activity and the presence of the metal-binding domain, but not PPIase activity.</text>
</comment>
<dbReference type="AlphaFoldDB" id="A0A3P3XIJ9"/>
<feature type="region of interest" description="Disordered" evidence="11">
    <location>
        <begin position="147"/>
        <end position="176"/>
    </location>
</feature>
<dbReference type="EMBL" id="FWDM01000019">
    <property type="protein sequence ID" value="SLM12875.1"/>
    <property type="molecule type" value="Genomic_DNA"/>
</dbReference>
<feature type="domain" description="PPIase FKBP-type" evidence="12">
    <location>
        <begin position="6"/>
        <end position="71"/>
    </location>
</feature>
<dbReference type="GO" id="GO:0005737">
    <property type="term" value="C:cytoplasm"/>
    <property type="evidence" value="ECO:0007669"/>
    <property type="project" value="UniProtKB-SubCell"/>
</dbReference>
<organism evidence="13">
    <name type="scientific">uncultured spirochete</name>
    <dbReference type="NCBI Taxonomy" id="156406"/>
    <lineage>
        <taxon>Bacteria</taxon>
        <taxon>Pseudomonadati</taxon>
        <taxon>Spirochaetota</taxon>
        <taxon>Spirochaetia</taxon>
        <taxon>Spirochaetales</taxon>
        <taxon>environmental samples</taxon>
    </lineage>
</organism>
<evidence type="ECO:0000256" key="4">
    <source>
        <dbReference type="ARBA" id="ARBA00022490"/>
    </source>
</evidence>
<keyword evidence="5 9" id="KW-0697">Rotamase</keyword>
<dbReference type="InterPro" id="IPR001179">
    <property type="entry name" value="PPIase_FKBP_dom"/>
</dbReference>
<evidence type="ECO:0000256" key="7">
    <source>
        <dbReference type="ARBA" id="ARBA00023235"/>
    </source>
</evidence>